<keyword evidence="1" id="KW-1133">Transmembrane helix</keyword>
<dbReference type="AlphaFoldDB" id="A0A5C5WW58"/>
<dbReference type="EMBL" id="SJPI01000001">
    <property type="protein sequence ID" value="TWT55194.1"/>
    <property type="molecule type" value="Genomic_DNA"/>
</dbReference>
<accession>A0A5C5WW58</accession>
<feature type="transmembrane region" description="Helical" evidence="1">
    <location>
        <begin position="97"/>
        <end position="117"/>
    </location>
</feature>
<keyword evidence="1" id="KW-0812">Transmembrane</keyword>
<dbReference type="Proteomes" id="UP000316598">
    <property type="component" value="Unassembled WGS sequence"/>
</dbReference>
<organism evidence="2 3">
    <name type="scientific">Rubripirellula amarantea</name>
    <dbReference type="NCBI Taxonomy" id="2527999"/>
    <lineage>
        <taxon>Bacteria</taxon>
        <taxon>Pseudomonadati</taxon>
        <taxon>Planctomycetota</taxon>
        <taxon>Planctomycetia</taxon>
        <taxon>Pirellulales</taxon>
        <taxon>Pirellulaceae</taxon>
        <taxon>Rubripirellula</taxon>
    </lineage>
</organism>
<evidence type="ECO:0000313" key="3">
    <source>
        <dbReference type="Proteomes" id="UP000316598"/>
    </source>
</evidence>
<reference evidence="2 3" key="1">
    <citation type="submission" date="2019-02" db="EMBL/GenBank/DDBJ databases">
        <title>Deep-cultivation of Planctomycetes and their phenomic and genomic characterization uncovers novel biology.</title>
        <authorList>
            <person name="Wiegand S."/>
            <person name="Jogler M."/>
            <person name="Boedeker C."/>
            <person name="Pinto D."/>
            <person name="Vollmers J."/>
            <person name="Rivas-Marin E."/>
            <person name="Kohn T."/>
            <person name="Peeters S.H."/>
            <person name="Heuer A."/>
            <person name="Rast P."/>
            <person name="Oberbeckmann S."/>
            <person name="Bunk B."/>
            <person name="Jeske O."/>
            <person name="Meyerdierks A."/>
            <person name="Storesund J.E."/>
            <person name="Kallscheuer N."/>
            <person name="Luecker S."/>
            <person name="Lage O.M."/>
            <person name="Pohl T."/>
            <person name="Merkel B.J."/>
            <person name="Hornburger P."/>
            <person name="Mueller R.-W."/>
            <person name="Bruemmer F."/>
            <person name="Labrenz M."/>
            <person name="Spormann A.M."/>
            <person name="Op Den Camp H."/>
            <person name="Overmann J."/>
            <person name="Amann R."/>
            <person name="Jetten M.S.M."/>
            <person name="Mascher T."/>
            <person name="Medema M.H."/>
            <person name="Devos D.P."/>
            <person name="Kaster A.-K."/>
            <person name="Ovreas L."/>
            <person name="Rohde M."/>
            <person name="Galperin M.Y."/>
            <person name="Jogler C."/>
        </authorList>
    </citation>
    <scope>NUCLEOTIDE SEQUENCE [LARGE SCALE GENOMIC DNA]</scope>
    <source>
        <strain evidence="2 3">Pla22</strain>
    </source>
</reference>
<sequence>MSQDTLTDESPTHPDDELLVAYLDGELDRESRTEVEDRLVADADLRKRLSRLQAGWEMLDAIAVPDTSASLVETTLELAIADLSQQTSVGTQKSRSWWVPICLVAVIGAAAAIGYAYSAYERQVALKNELRDLAIAEDLDAYSHGGNLELMRLLSANSDWLQLVSTARELSSTDQSTVPLYQVAIEQRPDAIEDMPIERRVQLQSRSERWGRFDEATQATIRQNAEATWSQSDHESLIKTMRAYAIWRDQISSELRDQIESSDDKVRRQAIAKAVEESKSELVKTSGSLLDDETIERIYFVLTQLLDERFRRDPSRMQRFREFRQGVSTAFAKWGAIRFTFASHDPFRDRSRMSNSNSRRDPSGMSEKELSAIRLILSDEALDTLALLSNGDGMLEQMALQIWVDEAIRRKSPFANDKTLTQRYQELDSSEREVLDLLPPDRMLKSLSGER</sequence>
<proteinExistence type="predicted"/>
<dbReference type="OrthoDB" id="268061at2"/>
<keyword evidence="3" id="KW-1185">Reference proteome</keyword>
<gene>
    <name evidence="2" type="ORF">Pla22_28490</name>
</gene>
<protein>
    <recommendedName>
        <fullName evidence="4">Zinc-finger domain-containing protein</fullName>
    </recommendedName>
</protein>
<dbReference type="Gene3D" id="1.10.10.1320">
    <property type="entry name" value="Anti-sigma factor, zinc-finger domain"/>
    <property type="match status" value="1"/>
</dbReference>
<dbReference type="InterPro" id="IPR041916">
    <property type="entry name" value="Anti_sigma_zinc_sf"/>
</dbReference>
<evidence type="ECO:0000313" key="2">
    <source>
        <dbReference type="EMBL" id="TWT55194.1"/>
    </source>
</evidence>
<comment type="caution">
    <text evidence="2">The sequence shown here is derived from an EMBL/GenBank/DDBJ whole genome shotgun (WGS) entry which is preliminary data.</text>
</comment>
<evidence type="ECO:0000256" key="1">
    <source>
        <dbReference type="SAM" id="Phobius"/>
    </source>
</evidence>
<evidence type="ECO:0008006" key="4">
    <source>
        <dbReference type="Google" id="ProtNLM"/>
    </source>
</evidence>
<dbReference type="RefSeq" id="WP_146515108.1">
    <property type="nucleotide sequence ID" value="NZ_SJPI01000001.1"/>
</dbReference>
<keyword evidence="1" id="KW-0472">Membrane</keyword>
<name>A0A5C5WW58_9BACT</name>